<keyword evidence="1" id="KW-0812">Transmembrane</keyword>
<comment type="caution">
    <text evidence="2">The sequence shown here is derived from an EMBL/GenBank/DDBJ whole genome shotgun (WGS) entry which is preliminary data.</text>
</comment>
<evidence type="ECO:0000313" key="3">
    <source>
        <dbReference type="Proteomes" id="UP001346149"/>
    </source>
</evidence>
<keyword evidence="1" id="KW-1133">Transmembrane helix</keyword>
<organism evidence="2 3">
    <name type="scientific">Trapa natans</name>
    <name type="common">Water chestnut</name>
    <dbReference type="NCBI Taxonomy" id="22666"/>
    <lineage>
        <taxon>Eukaryota</taxon>
        <taxon>Viridiplantae</taxon>
        <taxon>Streptophyta</taxon>
        <taxon>Embryophyta</taxon>
        <taxon>Tracheophyta</taxon>
        <taxon>Spermatophyta</taxon>
        <taxon>Magnoliopsida</taxon>
        <taxon>eudicotyledons</taxon>
        <taxon>Gunneridae</taxon>
        <taxon>Pentapetalae</taxon>
        <taxon>rosids</taxon>
        <taxon>malvids</taxon>
        <taxon>Myrtales</taxon>
        <taxon>Lythraceae</taxon>
        <taxon>Trapa</taxon>
    </lineage>
</organism>
<reference evidence="2 3" key="1">
    <citation type="journal article" date="2023" name="Hortic Res">
        <title>Pangenome of water caltrop reveals structural variations and asymmetric subgenome divergence after allopolyploidization.</title>
        <authorList>
            <person name="Zhang X."/>
            <person name="Chen Y."/>
            <person name="Wang L."/>
            <person name="Yuan Y."/>
            <person name="Fang M."/>
            <person name="Shi L."/>
            <person name="Lu R."/>
            <person name="Comes H.P."/>
            <person name="Ma Y."/>
            <person name="Chen Y."/>
            <person name="Huang G."/>
            <person name="Zhou Y."/>
            <person name="Zheng Z."/>
            <person name="Qiu Y."/>
        </authorList>
    </citation>
    <scope>NUCLEOTIDE SEQUENCE [LARGE SCALE GENOMIC DNA]</scope>
    <source>
        <strain evidence="2">F231</strain>
    </source>
</reference>
<protein>
    <submittedName>
        <fullName evidence="2">Uncharacterized protein</fullName>
    </submittedName>
</protein>
<dbReference type="EMBL" id="JAXQNO010000020">
    <property type="protein sequence ID" value="KAK4772247.1"/>
    <property type="molecule type" value="Genomic_DNA"/>
</dbReference>
<evidence type="ECO:0000256" key="1">
    <source>
        <dbReference type="SAM" id="Phobius"/>
    </source>
</evidence>
<accession>A0AAN7QMF7</accession>
<gene>
    <name evidence="2" type="ORF">SAY86_014022</name>
</gene>
<dbReference type="Proteomes" id="UP001346149">
    <property type="component" value="Unassembled WGS sequence"/>
</dbReference>
<keyword evidence="3" id="KW-1185">Reference proteome</keyword>
<proteinExistence type="predicted"/>
<feature type="transmembrane region" description="Helical" evidence="1">
    <location>
        <begin position="69"/>
        <end position="88"/>
    </location>
</feature>
<sequence length="90" mass="10175">MYVPYEDGDETDYAQLSLFFSFEEARGPITWSNSSGVQEGEVDRDVDEAACSSVGYAKVPEVEDSDDSLADLLITCIYLYSLHFFLYYSQ</sequence>
<name>A0AAN7QMF7_TRANT</name>
<evidence type="ECO:0000313" key="2">
    <source>
        <dbReference type="EMBL" id="KAK4772247.1"/>
    </source>
</evidence>
<dbReference type="AlphaFoldDB" id="A0AAN7QMF7"/>
<keyword evidence="1" id="KW-0472">Membrane</keyword>